<gene>
    <name evidence="1" type="ORF">HMPREF0198_2549</name>
</gene>
<dbReference type="OrthoDB" id="9020242at2"/>
<sequence>MNLKEQVANLMSKQPFQTLKSEQRRKESMLILDELNIPKNSEFYEFYSTYYGRNLNYRGGASPIVDPSPPQKSLLRTAFFAREVWEVPEQYILFSTGEGEGGYLYNKDDGTVWDFNLGEQKLLGTDALPHWNSFYEFMVWYLTGTDDEE</sequence>
<evidence type="ECO:0008006" key="3">
    <source>
        <dbReference type="Google" id="ProtNLM"/>
    </source>
</evidence>
<protein>
    <recommendedName>
        <fullName evidence="3">Knr4/Smi1-like domain-containing protein</fullName>
    </recommendedName>
</protein>
<dbReference type="AlphaFoldDB" id="C8NDH1"/>
<dbReference type="HOGENOM" id="CLU_1774023_0_0_6"/>
<dbReference type="RefSeq" id="WP_004143351.1">
    <property type="nucleotide sequence ID" value="NZ_GG694030.1"/>
</dbReference>
<proteinExistence type="predicted"/>
<dbReference type="InterPro" id="IPR037883">
    <property type="entry name" value="Knr4/Smi1-like_sf"/>
</dbReference>
<evidence type="ECO:0000313" key="1">
    <source>
        <dbReference type="EMBL" id="EEV87337.1"/>
    </source>
</evidence>
<organism evidence="1 2">
    <name type="scientific">Cardiobacterium hominis (strain ATCC 15826 / DSM 8339 / NCTC 10426 / 6573)</name>
    <dbReference type="NCBI Taxonomy" id="638300"/>
    <lineage>
        <taxon>Bacteria</taxon>
        <taxon>Pseudomonadati</taxon>
        <taxon>Pseudomonadota</taxon>
        <taxon>Gammaproteobacteria</taxon>
        <taxon>Cardiobacteriales</taxon>
        <taxon>Cardiobacteriaceae</taxon>
        <taxon>Cardiobacterium</taxon>
    </lineage>
</organism>
<dbReference type="SUPFAM" id="SSF160631">
    <property type="entry name" value="SMI1/KNR4-like"/>
    <property type="match status" value="1"/>
</dbReference>
<keyword evidence="2" id="KW-1185">Reference proteome</keyword>
<name>C8NDH1_CARH6</name>
<accession>C8NDH1</accession>
<reference evidence="1 2" key="1">
    <citation type="submission" date="2009-08" db="EMBL/GenBank/DDBJ databases">
        <authorList>
            <person name="Qin X."/>
            <person name="Bachman B."/>
            <person name="Battles P."/>
            <person name="Bell A."/>
            <person name="Bess C."/>
            <person name="Bickham C."/>
            <person name="Chaboub L."/>
            <person name="Chen D."/>
            <person name="Coyle M."/>
            <person name="Deiros D.R."/>
            <person name="Dinh H."/>
            <person name="Forbes L."/>
            <person name="Fowler G."/>
            <person name="Francisco L."/>
            <person name="Fu Q."/>
            <person name="Gubbala S."/>
            <person name="Hale W."/>
            <person name="Han Y."/>
            <person name="Hemphill L."/>
            <person name="Highlander S.K."/>
            <person name="Hirani K."/>
            <person name="Hogues M."/>
            <person name="Jackson L."/>
            <person name="Jakkamsetti A."/>
            <person name="Javaid M."/>
            <person name="Jiang H."/>
            <person name="Korchina V."/>
            <person name="Kovar C."/>
            <person name="Lara F."/>
            <person name="Lee S."/>
            <person name="Mata R."/>
            <person name="Mathew T."/>
            <person name="Moen C."/>
            <person name="Morales K."/>
            <person name="Munidasa M."/>
            <person name="Nazareth L."/>
            <person name="Ngo R."/>
            <person name="Nguyen L."/>
            <person name="Okwuonu G."/>
            <person name="Ongeri F."/>
            <person name="Patil S."/>
            <person name="Petrosino J."/>
            <person name="Pham C."/>
            <person name="Pham P."/>
            <person name="Pu L.-L."/>
            <person name="Puazo M."/>
            <person name="Raj R."/>
            <person name="Reid J."/>
            <person name="Rouhana J."/>
            <person name="Saada N."/>
            <person name="Shang Y."/>
            <person name="Simmons D."/>
            <person name="Thornton R."/>
            <person name="Warren J."/>
            <person name="Weissenberger G."/>
            <person name="Zhang J."/>
            <person name="Zhang L."/>
            <person name="Zhou C."/>
            <person name="Zhu D."/>
            <person name="Muzny D."/>
            <person name="Worley K."/>
            <person name="Gibbs R."/>
        </authorList>
    </citation>
    <scope>NUCLEOTIDE SEQUENCE [LARGE SCALE GENOMIC DNA]</scope>
    <source>
        <strain evidence="2">ATCC 15826 / DSM 8339 / NCTC 10426 / 6573</strain>
    </source>
</reference>
<comment type="caution">
    <text evidence="1">The sequence shown here is derived from an EMBL/GenBank/DDBJ whole genome shotgun (WGS) entry which is preliminary data.</text>
</comment>
<dbReference type="Proteomes" id="UP000004870">
    <property type="component" value="Unassembled WGS sequence"/>
</dbReference>
<dbReference type="EMBL" id="ACKY01000136">
    <property type="protein sequence ID" value="EEV87337.1"/>
    <property type="molecule type" value="Genomic_DNA"/>
</dbReference>
<evidence type="ECO:0000313" key="2">
    <source>
        <dbReference type="Proteomes" id="UP000004870"/>
    </source>
</evidence>
<dbReference type="GeneID" id="84790822"/>